<reference evidence="1" key="1">
    <citation type="submission" date="2024-06" db="EMBL/GenBank/DDBJ databases">
        <title>Draft genome sequence of Microbacterium sp. strain A8/3-1, isolated from Oxytropis tragacanthoides Fisch. ex DC. Root nodules in the Altai region of Russia.</title>
        <authorList>
            <person name="Sazanova A."/>
            <person name="Guro P."/>
            <person name="Kuznetsova I."/>
            <person name="Belimov A."/>
            <person name="Safronova V."/>
        </authorList>
    </citation>
    <scope>NUCLEOTIDE SEQUENCE</scope>
    <source>
        <strain evidence="1">A8/3-1</strain>
    </source>
</reference>
<dbReference type="EMBL" id="CP158357">
    <property type="protein sequence ID" value="XBX77253.1"/>
    <property type="molecule type" value="Genomic_DNA"/>
</dbReference>
<gene>
    <name evidence="1" type="ORF">ABS642_15220</name>
</gene>
<proteinExistence type="predicted"/>
<evidence type="ECO:0000313" key="1">
    <source>
        <dbReference type="EMBL" id="XBX77253.1"/>
    </source>
</evidence>
<sequence length="323" mass="33860">MKLLPVSRVDLGGGALAFPHPPTACLRGDGSALAVVAQREEDGWGTEVVLADPSGERARVLLPEGEFGAQPVIVDRGDDGIVVLVDDRTCVVFDAHLGASSAREIVDGSDAADRGPRLPAGGIARATADGDWLAVLTDPIAFQNARTIARLRIEADAVSWVRMDLLDGSDYPMAGGRTSSAPGGVKAPIVGDVIDVDGIRFVAAQGSDTMSVNKYGSDFFTLAELDGAGRVTRRVFEESGWKKQPGKHGIRARFTSDRASVILSPVFSSGEWKGRQRMLSLADGALHEVPLIRGAAGFALVDVRGETAVLASSSELLFATVTG</sequence>
<accession>A0AAU7VUI4</accession>
<protein>
    <submittedName>
        <fullName evidence="1">Uncharacterized protein</fullName>
    </submittedName>
</protein>
<dbReference type="RefSeq" id="WP_350350763.1">
    <property type="nucleotide sequence ID" value="NZ_CP158357.1"/>
</dbReference>
<organism evidence="1">
    <name type="scientific">Microbacterium sp. A8/3-1</name>
    <dbReference type="NCBI Taxonomy" id="3160749"/>
    <lineage>
        <taxon>Bacteria</taxon>
        <taxon>Bacillati</taxon>
        <taxon>Actinomycetota</taxon>
        <taxon>Actinomycetes</taxon>
        <taxon>Micrococcales</taxon>
        <taxon>Microbacteriaceae</taxon>
        <taxon>Microbacterium</taxon>
    </lineage>
</organism>
<name>A0AAU7VUI4_9MICO</name>
<dbReference type="AlphaFoldDB" id="A0AAU7VUI4"/>